<evidence type="ECO:0000313" key="2">
    <source>
        <dbReference type="EMBL" id="XCG47332.1"/>
    </source>
</evidence>
<dbReference type="SUPFAM" id="SSF53795">
    <property type="entry name" value="PEP carboxykinase-like"/>
    <property type="match status" value="1"/>
</dbReference>
<reference evidence="2" key="1">
    <citation type="submission" date="2024-06" db="EMBL/GenBank/DDBJ databases">
        <title>Mesorhizobium karijinii sp. nov., a symbiont of the iconic Swainsona formosa from arid Australia.</title>
        <authorList>
            <person name="Hill Y.J."/>
            <person name="Watkin E.L.J."/>
            <person name="O'Hara G.W."/>
            <person name="Terpolilli J."/>
            <person name="Tye M.L."/>
            <person name="Kohlmeier M.G."/>
        </authorList>
    </citation>
    <scope>NUCLEOTIDE SEQUENCE</scope>
    <source>
        <strain evidence="2">WSM2240</strain>
    </source>
</reference>
<accession>A0AAU8CL61</accession>
<dbReference type="InterPro" id="IPR008792">
    <property type="entry name" value="PQQD"/>
</dbReference>
<keyword evidence="1" id="KW-0732">Signal</keyword>
<feature type="signal peptide" evidence="1">
    <location>
        <begin position="1"/>
        <end position="20"/>
    </location>
</feature>
<sequence length="485" mass="52095">MAAEAAVVVLAAVAAAVPVAADAGLMPAEPVSAKPVRHAGCVGSSSGADIRRRFGASRDPWVAGGPRLAKEMAMDLTFKGIPQPIRLIDSGHLVPLMRKIVMSWPFVVGESDPATQPIIVVRGKVSGSYWIEAPWLDEPIVEETDVCTVCSLIIDLVRAWFDAHPAVLCMHCGAVEFAGRLVVFPSTNRSGKSTLIARLAAEGVAVHADDLLPLTQDDEGMSLGISPRLRLPLPENAGVTLTRFVMENQGAADQRYKYLELAAPLLAPFGKRNPIGAFVLLERQMRTAAELLPAPRGFGLQHIVRQNFVRQGSAVAMFARLRALIEVRPCYRLIYSDLDEAVDILKTSFAAPASVAFAPSVAAASVVSKPTDVGGATGTALRPAMDRTSYCRNPDALVEILDGESFLVLGDQDAIFYLNPIAGAIWRMLAEPLSEAQAAMLVSAAFPDLDRQGVRRDIRILFKEMSARKLILSAPHEPPAKTTQL</sequence>
<dbReference type="InterPro" id="IPR027417">
    <property type="entry name" value="P-loop_NTPase"/>
</dbReference>
<dbReference type="AlphaFoldDB" id="A0AAU8CL61"/>
<protein>
    <submittedName>
        <fullName evidence="2">PqqD family peptide modification chaperone</fullName>
    </submittedName>
</protein>
<feature type="chain" id="PRO_5043930383" evidence="1">
    <location>
        <begin position="21"/>
        <end position="485"/>
    </location>
</feature>
<dbReference type="Gene3D" id="3.40.50.300">
    <property type="entry name" value="P-loop containing nucleotide triphosphate hydrolases"/>
    <property type="match status" value="1"/>
</dbReference>
<name>A0AAU8CL61_9HYPH</name>
<organism evidence="2">
    <name type="scientific">Mesorhizobium sp. WSM2240</name>
    <dbReference type="NCBI Taxonomy" id="3228851"/>
    <lineage>
        <taxon>Bacteria</taxon>
        <taxon>Pseudomonadati</taxon>
        <taxon>Pseudomonadota</taxon>
        <taxon>Alphaproteobacteria</taxon>
        <taxon>Hyphomicrobiales</taxon>
        <taxon>Phyllobacteriaceae</taxon>
        <taxon>Mesorhizobium</taxon>
    </lineage>
</organism>
<dbReference type="InterPro" id="IPR041881">
    <property type="entry name" value="PqqD_sf"/>
</dbReference>
<dbReference type="Gene3D" id="1.10.10.1150">
    <property type="entry name" value="Coenzyme PQQ synthesis protein D (PqqD)"/>
    <property type="match status" value="1"/>
</dbReference>
<dbReference type="Pfam" id="PF05402">
    <property type="entry name" value="PqqD"/>
    <property type="match status" value="1"/>
</dbReference>
<dbReference type="EMBL" id="CP159253">
    <property type="protein sequence ID" value="XCG47332.1"/>
    <property type="molecule type" value="Genomic_DNA"/>
</dbReference>
<gene>
    <name evidence="2" type="ORF">ABVK50_18870</name>
</gene>
<evidence type="ECO:0000256" key="1">
    <source>
        <dbReference type="SAM" id="SignalP"/>
    </source>
</evidence>
<proteinExistence type="predicted"/>